<reference evidence="2 3" key="1">
    <citation type="submission" date="2021-07" db="EMBL/GenBank/DDBJ databases">
        <title>Actinomadura sp. PM05-2 isolated from lichen.</title>
        <authorList>
            <person name="Somphong A."/>
            <person name="Phongsopitanun W."/>
            <person name="Tanasupawat S."/>
            <person name="Peongsungnone V."/>
        </authorList>
    </citation>
    <scope>NUCLEOTIDE SEQUENCE [LARGE SCALE GENOMIC DNA]</scope>
    <source>
        <strain evidence="2 3">PM05-2</strain>
    </source>
</reference>
<evidence type="ECO:0000313" key="2">
    <source>
        <dbReference type="EMBL" id="MBW8484011.1"/>
    </source>
</evidence>
<dbReference type="SUPFAM" id="SSF47413">
    <property type="entry name" value="lambda repressor-like DNA-binding domains"/>
    <property type="match status" value="1"/>
</dbReference>
<evidence type="ECO:0000313" key="3">
    <source>
        <dbReference type="Proteomes" id="UP000774570"/>
    </source>
</evidence>
<dbReference type="InterPro" id="IPR043917">
    <property type="entry name" value="DUF5753"/>
</dbReference>
<organism evidence="2 3">
    <name type="scientific">Actinomadura parmotrematis</name>
    <dbReference type="NCBI Taxonomy" id="2864039"/>
    <lineage>
        <taxon>Bacteria</taxon>
        <taxon>Bacillati</taxon>
        <taxon>Actinomycetota</taxon>
        <taxon>Actinomycetes</taxon>
        <taxon>Streptosporangiales</taxon>
        <taxon>Thermomonosporaceae</taxon>
        <taxon>Actinomadura</taxon>
    </lineage>
</organism>
<keyword evidence="3" id="KW-1185">Reference proteome</keyword>
<name>A0ABS7FUC3_9ACTN</name>
<comment type="caution">
    <text evidence="2">The sequence shown here is derived from an EMBL/GenBank/DDBJ whole genome shotgun (WGS) entry which is preliminary data.</text>
</comment>
<evidence type="ECO:0000259" key="1">
    <source>
        <dbReference type="Pfam" id="PF19054"/>
    </source>
</evidence>
<dbReference type="EMBL" id="JAIBOA010000009">
    <property type="protein sequence ID" value="MBW8484011.1"/>
    <property type="molecule type" value="Genomic_DNA"/>
</dbReference>
<accession>A0ABS7FUC3</accession>
<sequence length="260" mass="29148">MGTRQATPALRRFGDVVDGYRVAASLTRAQLAALIPLAPGYVGQILRGISKCSREAAVELDKKLGANGEIIEAWDKWVAKSDSPRSFADFSESEQRAATIRAVDILLVHGLFQTEDYARALLIDDEAVQYRMQRQALITRVPTPTIFSILDESTLYRMVDSKAIMHAQMDHLLELSHHDHIRIQVAPLAFYRGVSGTFSIATQEDTSSVAFIENTMQGETVRETRTVLRLLETFGRLQADALNTSETRELIRKVQAERWT</sequence>
<feature type="domain" description="DUF5753" evidence="1">
    <location>
        <begin position="87"/>
        <end position="253"/>
    </location>
</feature>
<dbReference type="Pfam" id="PF19054">
    <property type="entry name" value="DUF5753"/>
    <property type="match status" value="1"/>
</dbReference>
<dbReference type="Proteomes" id="UP000774570">
    <property type="component" value="Unassembled WGS sequence"/>
</dbReference>
<dbReference type="RefSeq" id="WP_220167238.1">
    <property type="nucleotide sequence ID" value="NZ_JAIBOA010000009.1"/>
</dbReference>
<dbReference type="InterPro" id="IPR010982">
    <property type="entry name" value="Lambda_DNA-bd_dom_sf"/>
</dbReference>
<gene>
    <name evidence="2" type="ORF">K1Y72_16610</name>
</gene>
<protein>
    <submittedName>
        <fullName evidence="2">Helix-turn-helix transcriptional regulator</fullName>
    </submittedName>
</protein>
<proteinExistence type="predicted"/>